<reference evidence="1" key="1">
    <citation type="journal article" date="2014" name="Int. J. Syst. Evol. Microbiol.">
        <title>Complete genome sequence of Corynebacterium casei LMG S-19264T (=DSM 44701T), isolated from a smear-ripened cheese.</title>
        <authorList>
            <consortium name="US DOE Joint Genome Institute (JGI-PGF)"/>
            <person name="Walter F."/>
            <person name="Albersmeier A."/>
            <person name="Kalinowski J."/>
            <person name="Ruckert C."/>
        </authorList>
    </citation>
    <scope>NUCLEOTIDE SEQUENCE</scope>
    <source>
        <strain evidence="1">CGMCC 4.7110</strain>
    </source>
</reference>
<proteinExistence type="predicted"/>
<sequence>MQETDWVNFRLYPGNLEHGSRIVDPGHFESGLGQARSRLSGTAPDVQKCLPGGGARVQELRINRDQDAIVLGLGSRYRTDP</sequence>
<dbReference type="Proteomes" id="UP000653411">
    <property type="component" value="Unassembled WGS sequence"/>
</dbReference>
<accession>A0A918CXR0</accession>
<evidence type="ECO:0000313" key="1">
    <source>
        <dbReference type="EMBL" id="GGN45640.1"/>
    </source>
</evidence>
<protein>
    <submittedName>
        <fullName evidence="1">Uncharacterized protein</fullName>
    </submittedName>
</protein>
<keyword evidence="2" id="KW-1185">Reference proteome</keyword>
<evidence type="ECO:0000313" key="2">
    <source>
        <dbReference type="Proteomes" id="UP000653411"/>
    </source>
</evidence>
<comment type="caution">
    <text evidence="1">The sequence shown here is derived from an EMBL/GenBank/DDBJ whole genome shotgun (WGS) entry which is preliminary data.</text>
</comment>
<dbReference type="EMBL" id="BMML01000048">
    <property type="protein sequence ID" value="GGN45640.1"/>
    <property type="molecule type" value="Genomic_DNA"/>
</dbReference>
<organism evidence="1 2">
    <name type="scientific">Streptomyces fuscichromogenes</name>
    <dbReference type="NCBI Taxonomy" id="1324013"/>
    <lineage>
        <taxon>Bacteria</taxon>
        <taxon>Bacillati</taxon>
        <taxon>Actinomycetota</taxon>
        <taxon>Actinomycetes</taxon>
        <taxon>Kitasatosporales</taxon>
        <taxon>Streptomycetaceae</taxon>
        <taxon>Streptomyces</taxon>
    </lineage>
</organism>
<reference evidence="1" key="2">
    <citation type="submission" date="2020-09" db="EMBL/GenBank/DDBJ databases">
        <authorList>
            <person name="Sun Q."/>
            <person name="Zhou Y."/>
        </authorList>
    </citation>
    <scope>NUCLEOTIDE SEQUENCE</scope>
    <source>
        <strain evidence="1">CGMCC 4.7110</strain>
    </source>
</reference>
<name>A0A918CXR0_9ACTN</name>
<dbReference type="AlphaFoldDB" id="A0A918CXR0"/>
<gene>
    <name evidence="1" type="ORF">GCM10011578_097800</name>
</gene>